<dbReference type="RefSeq" id="WP_241914903.1">
    <property type="nucleotide sequence ID" value="NZ_CP093326.1"/>
</dbReference>
<dbReference type="EMBL" id="CP093326">
    <property type="protein sequence ID" value="UNK47065.1"/>
    <property type="molecule type" value="Genomic_DNA"/>
</dbReference>
<organism evidence="1 2">
    <name type="scientific">Arthrobacter sulfonylureivorans</name>
    <dbReference type="NCBI Taxonomy" id="2486855"/>
    <lineage>
        <taxon>Bacteria</taxon>
        <taxon>Bacillati</taxon>
        <taxon>Actinomycetota</taxon>
        <taxon>Actinomycetes</taxon>
        <taxon>Micrococcales</taxon>
        <taxon>Micrococcaceae</taxon>
        <taxon>Arthrobacter</taxon>
    </lineage>
</organism>
<proteinExistence type="predicted"/>
<gene>
    <name evidence="1" type="ORF">MNQ99_06895</name>
</gene>
<evidence type="ECO:0008006" key="3">
    <source>
        <dbReference type="Google" id="ProtNLM"/>
    </source>
</evidence>
<sequence>MRWDALFEDLEAQLHAADRLELEAEVNERARIELAAVDLANRLRGQMGTQLRVSVGAQLRFDGSLAHVGSTWLVLNEGVRSVLVPLAAVQLIEGMGRHAVAPESAARRLGLGSALRGLGRDRAPVGVYLSGNSGTAAAEGVIDRVGADSFDIAAVPSGEDRRAANVRSVYTVPFTAIAALVSRRLD</sequence>
<reference evidence="1 2" key="1">
    <citation type="submission" date="2022-03" db="EMBL/GenBank/DDBJ databases">
        <title>Isotopic signatures of nitrous oxide derived from detoxification processes.</title>
        <authorList>
            <person name="Behrendt U."/>
            <person name="Buchen C."/>
            <person name="Well R."/>
            <person name="Ulrich A."/>
            <person name="Rohe L."/>
            <person name="Kolb S."/>
            <person name="Schloter M."/>
            <person name="Horn M.A."/>
            <person name="Augustin J."/>
        </authorList>
    </citation>
    <scope>NUCLEOTIDE SEQUENCE [LARGE SCALE GENOMIC DNA]</scope>
    <source>
        <strain evidence="1 2">S4-C24</strain>
    </source>
</reference>
<keyword evidence="2" id="KW-1185">Reference proteome</keyword>
<dbReference type="Proteomes" id="UP000829069">
    <property type="component" value="Chromosome"/>
</dbReference>
<protein>
    <recommendedName>
        <fullName evidence="3">Fis family transcriptional regulator</fullName>
    </recommendedName>
</protein>
<accession>A0ABY3W9Q8</accession>
<evidence type="ECO:0000313" key="1">
    <source>
        <dbReference type="EMBL" id="UNK47065.1"/>
    </source>
</evidence>
<evidence type="ECO:0000313" key="2">
    <source>
        <dbReference type="Proteomes" id="UP000829069"/>
    </source>
</evidence>
<name>A0ABY3W9Q8_9MICC</name>